<dbReference type="PANTHER" id="PTHR46278">
    <property type="entry name" value="DEHYDROGENASE, PUTATIVE-RELATED"/>
    <property type="match status" value="1"/>
</dbReference>
<evidence type="ECO:0000256" key="14">
    <source>
        <dbReference type="ARBA" id="ARBA00023167"/>
    </source>
</evidence>
<dbReference type="InterPro" id="IPR011534">
    <property type="entry name" value="Asp_ADH_gamma-type"/>
</dbReference>
<evidence type="ECO:0000313" key="20">
    <source>
        <dbReference type="Proteomes" id="UP000317544"/>
    </source>
</evidence>
<evidence type="ECO:0000313" key="19">
    <source>
        <dbReference type="EMBL" id="BBI01343.1"/>
    </source>
</evidence>
<organism evidence="19 20">
    <name type="scientific">Buchnera aphidicola</name>
    <name type="common">Nipponaphis monzeni</name>
    <dbReference type="NCBI Taxonomy" id="2495405"/>
    <lineage>
        <taxon>Bacteria</taxon>
        <taxon>Pseudomonadati</taxon>
        <taxon>Pseudomonadota</taxon>
        <taxon>Gammaproteobacteria</taxon>
        <taxon>Enterobacterales</taxon>
        <taxon>Erwiniaceae</taxon>
        <taxon>Buchnera</taxon>
    </lineage>
</organism>
<evidence type="ECO:0000256" key="7">
    <source>
        <dbReference type="ARBA" id="ARBA00013120"/>
    </source>
</evidence>
<evidence type="ECO:0000256" key="10">
    <source>
        <dbReference type="ARBA" id="ARBA00022857"/>
    </source>
</evidence>
<evidence type="ECO:0000256" key="5">
    <source>
        <dbReference type="ARBA" id="ARBA00010584"/>
    </source>
</evidence>
<dbReference type="EMBL" id="AP019379">
    <property type="protein sequence ID" value="BBI01343.1"/>
    <property type="molecule type" value="Genomic_DNA"/>
</dbReference>
<evidence type="ECO:0000256" key="12">
    <source>
        <dbReference type="ARBA" id="ARBA00023002"/>
    </source>
</evidence>
<keyword evidence="12" id="KW-0560">Oxidoreductase</keyword>
<dbReference type="InterPro" id="IPR036291">
    <property type="entry name" value="NAD(P)-bd_dom_sf"/>
</dbReference>
<dbReference type="OrthoDB" id="9022717at2"/>
<evidence type="ECO:0000256" key="11">
    <source>
        <dbReference type="ARBA" id="ARBA00022915"/>
    </source>
</evidence>
<evidence type="ECO:0000256" key="4">
    <source>
        <dbReference type="ARBA" id="ARBA00005097"/>
    </source>
</evidence>
<comment type="function">
    <text evidence="1">Catalyzes the NADPH-dependent formation of L-aspartate-semialdehyde (L-ASA) by the reductive dephosphorylation of L-aspartyl-4-phosphate.</text>
</comment>
<dbReference type="AlphaFoldDB" id="A0A455TAI4"/>
<name>A0A455TAI4_9GAMM</name>
<dbReference type="GO" id="GO:0050661">
    <property type="term" value="F:NADP binding"/>
    <property type="evidence" value="ECO:0007669"/>
    <property type="project" value="InterPro"/>
</dbReference>
<dbReference type="GO" id="GO:0046983">
    <property type="term" value="F:protein dimerization activity"/>
    <property type="evidence" value="ECO:0007669"/>
    <property type="project" value="InterPro"/>
</dbReference>
<feature type="active site" description="Proton acceptor" evidence="17">
    <location>
        <position position="276"/>
    </location>
</feature>
<keyword evidence="20" id="KW-1185">Reference proteome</keyword>
<dbReference type="GO" id="GO:0051287">
    <property type="term" value="F:NAD binding"/>
    <property type="evidence" value="ECO:0007669"/>
    <property type="project" value="InterPro"/>
</dbReference>
<dbReference type="UniPathway" id="UPA00034">
    <property type="reaction ID" value="UER00016"/>
</dbReference>
<dbReference type="SUPFAM" id="SSF55347">
    <property type="entry name" value="Glyceraldehyde-3-phosphate dehydrogenase-like, C-terminal domain"/>
    <property type="match status" value="1"/>
</dbReference>
<keyword evidence="13" id="KW-0457">Lysine biosynthesis</keyword>
<dbReference type="SUPFAM" id="SSF51735">
    <property type="entry name" value="NAD(P)-binding Rossmann-fold domains"/>
    <property type="match status" value="1"/>
</dbReference>
<evidence type="ECO:0000256" key="3">
    <source>
        <dbReference type="ARBA" id="ARBA00005076"/>
    </source>
</evidence>
<dbReference type="Pfam" id="PF02774">
    <property type="entry name" value="Semialdhyde_dhC"/>
    <property type="match status" value="1"/>
</dbReference>
<evidence type="ECO:0000256" key="16">
    <source>
        <dbReference type="NCBIfam" id="TIGR01745"/>
    </source>
</evidence>
<dbReference type="GO" id="GO:0009097">
    <property type="term" value="P:isoleucine biosynthetic process"/>
    <property type="evidence" value="ECO:0007669"/>
    <property type="project" value="InterPro"/>
</dbReference>
<dbReference type="InterPro" id="IPR000534">
    <property type="entry name" value="Semialdehyde_DH_NAD-bd"/>
</dbReference>
<feature type="domain" description="Semialdehyde dehydrogenase NAD-binding" evidence="18">
    <location>
        <begin position="4"/>
        <end position="124"/>
    </location>
</feature>
<dbReference type="PANTHER" id="PTHR46278:SF4">
    <property type="entry name" value="ASPARTATE-SEMIALDEHYDE DEHYDROGENASE"/>
    <property type="match status" value="1"/>
</dbReference>
<dbReference type="PIRSF" id="PIRSF000148">
    <property type="entry name" value="ASA_dh"/>
    <property type="match status" value="1"/>
</dbReference>
<dbReference type="GO" id="GO:0004073">
    <property type="term" value="F:aspartate-semialdehyde dehydrogenase activity"/>
    <property type="evidence" value="ECO:0007669"/>
    <property type="project" value="UniProtKB-UniRule"/>
</dbReference>
<dbReference type="GO" id="GO:0009088">
    <property type="term" value="P:threonine biosynthetic process"/>
    <property type="evidence" value="ECO:0007669"/>
    <property type="project" value="UniProtKB-UniPathway"/>
</dbReference>
<dbReference type="RefSeq" id="WP_158345057.1">
    <property type="nucleotide sequence ID" value="NZ_AP019379.1"/>
</dbReference>
<protein>
    <recommendedName>
        <fullName evidence="7 16">Aspartate-semialdehyde dehydrogenase</fullName>
        <ecNumber evidence="7 16">1.2.1.11</ecNumber>
    </recommendedName>
</protein>
<dbReference type="PROSITE" id="PS01103">
    <property type="entry name" value="ASD"/>
    <property type="match status" value="1"/>
</dbReference>
<dbReference type="Gene3D" id="3.40.50.720">
    <property type="entry name" value="NAD(P)-binding Rossmann-like Domain"/>
    <property type="match status" value="1"/>
</dbReference>
<comment type="pathway">
    <text evidence="3">Amino-acid biosynthesis; L-lysine biosynthesis via DAP pathway; (S)-tetrahydrodipicolinate from L-aspartate: step 2/4.</text>
</comment>
<dbReference type="UniPathway" id="UPA00051">
    <property type="reaction ID" value="UER00464"/>
</dbReference>
<proteinExistence type="inferred from homology"/>
<evidence type="ECO:0000256" key="13">
    <source>
        <dbReference type="ARBA" id="ARBA00023154"/>
    </source>
</evidence>
<dbReference type="InterPro" id="IPR000319">
    <property type="entry name" value="Asp-semialdehyde_DH_CS"/>
</dbReference>
<comment type="catalytic activity">
    <reaction evidence="15">
        <text>L-aspartate 4-semialdehyde + phosphate + NADP(+) = 4-phospho-L-aspartate + NADPH + H(+)</text>
        <dbReference type="Rhea" id="RHEA:24284"/>
        <dbReference type="ChEBI" id="CHEBI:15378"/>
        <dbReference type="ChEBI" id="CHEBI:43474"/>
        <dbReference type="ChEBI" id="CHEBI:57535"/>
        <dbReference type="ChEBI" id="CHEBI:57783"/>
        <dbReference type="ChEBI" id="CHEBI:58349"/>
        <dbReference type="ChEBI" id="CHEBI:537519"/>
        <dbReference type="EC" id="1.2.1.11"/>
    </reaction>
</comment>
<sequence length="369" mass="41617">MKKKVGFVGWRGMVGSVLLKRMEKENDFNNIIPIFFTTSQLGGLSPLINNISFGKLKNAYDFAILMSLDILVTCQGGDYTNVVYYKLRTMGWKGYWIDAASSLRMNKDALIVLDPVNRLLIDDSISCGIKTFVGSNCTVSLMLMALGGLFKYKLIDWISVTTYQAASGAGASYMKELLMQMNSIVPIFGNILHNQNISILDIEKKITNFLNNSEMLSKNFKVPLINSLIPWIDIKMKNEQTREEWKAESEVNKMLSTNKKILIDGNCVRISTLRCHSLSFTIKLNKDINIREINQILSDHNKWVTIIPNNEISTINHLTPLAVSGTLKIPIGRIRKLSIGKKYLSAFVVGDQLLWGASEPIRRMLQILL</sequence>
<evidence type="ECO:0000256" key="2">
    <source>
        <dbReference type="ARBA" id="ARBA00005021"/>
    </source>
</evidence>
<dbReference type="InterPro" id="IPR012280">
    <property type="entry name" value="Semialdhyde_DH_dimer_dom"/>
</dbReference>
<dbReference type="Pfam" id="PF01118">
    <property type="entry name" value="Semialdhyde_dh"/>
    <property type="match status" value="1"/>
</dbReference>
<evidence type="ECO:0000256" key="9">
    <source>
        <dbReference type="ARBA" id="ARBA00022697"/>
    </source>
</evidence>
<comment type="pathway">
    <text evidence="2">Amino-acid biosynthesis; L-methionine biosynthesis via de novo pathway; L-homoserine from L-aspartate: step 2/3.</text>
</comment>
<comment type="pathway">
    <text evidence="4">Amino-acid biosynthesis; L-threonine biosynthesis; L-threonine from L-aspartate: step 2/5.</text>
</comment>
<keyword evidence="8" id="KW-0028">Amino-acid biosynthesis</keyword>
<reference evidence="19 20" key="1">
    <citation type="journal article" date="2019" name="Proc. Natl. Acad. Sci. U.S.A.">
        <title>Exaggeration and cooption of innate immunity for social defense.</title>
        <authorList>
            <person name="Kutsukake M."/>
            <person name="Moriyama M."/>
            <person name="Shigenobu S."/>
            <person name="Meng X.-Y."/>
            <person name="Nikoh N."/>
            <person name="Noda C."/>
            <person name="Kobayashi S."/>
            <person name="Fukatsu T."/>
        </authorList>
    </citation>
    <scope>NUCLEOTIDE SEQUENCE [LARGE SCALE GENOMIC DNA]</scope>
    <source>
        <strain evidence="19 20">Nmo</strain>
    </source>
</reference>
<evidence type="ECO:0000256" key="17">
    <source>
        <dbReference type="PIRSR" id="PIRSR000148-1"/>
    </source>
</evidence>
<dbReference type="EC" id="1.2.1.11" evidence="7 16"/>
<dbReference type="UniPathway" id="UPA00050">
    <property type="reaction ID" value="UER00463"/>
</dbReference>
<comment type="subunit">
    <text evidence="6">Homodimer.</text>
</comment>
<evidence type="ECO:0000256" key="6">
    <source>
        <dbReference type="ARBA" id="ARBA00011738"/>
    </source>
</evidence>
<dbReference type="GO" id="GO:0009086">
    <property type="term" value="P:methionine biosynthetic process"/>
    <property type="evidence" value="ECO:0007669"/>
    <property type="project" value="UniProtKB-KW"/>
</dbReference>
<dbReference type="GO" id="GO:0019877">
    <property type="term" value="P:diaminopimelate biosynthetic process"/>
    <property type="evidence" value="ECO:0007669"/>
    <property type="project" value="UniProtKB-KW"/>
</dbReference>
<evidence type="ECO:0000256" key="1">
    <source>
        <dbReference type="ARBA" id="ARBA00002492"/>
    </source>
</evidence>
<feature type="active site" description="Acyl-thioester intermediate" evidence="17">
    <location>
        <position position="137"/>
    </location>
</feature>
<dbReference type="NCBIfam" id="TIGR01745">
    <property type="entry name" value="asd_gamma"/>
    <property type="match status" value="1"/>
</dbReference>
<dbReference type="CDD" id="cd02314">
    <property type="entry name" value="VcASADH1_like_N"/>
    <property type="match status" value="1"/>
</dbReference>
<comment type="similarity">
    <text evidence="5">Belongs to the aspartate-semialdehyde dehydrogenase family.</text>
</comment>
<dbReference type="NCBIfam" id="NF005144">
    <property type="entry name" value="PRK06598.1"/>
    <property type="match status" value="1"/>
</dbReference>
<gene>
    <name evidence="19" type="primary">asd</name>
    <name evidence="19" type="ORF">BUCNMO_339</name>
</gene>
<keyword evidence="10" id="KW-0521">NADP</keyword>
<evidence type="ECO:0000259" key="18">
    <source>
        <dbReference type="SMART" id="SM00859"/>
    </source>
</evidence>
<dbReference type="Gene3D" id="3.30.360.10">
    <property type="entry name" value="Dihydrodipicolinate Reductase, domain 2"/>
    <property type="match status" value="1"/>
</dbReference>
<keyword evidence="11" id="KW-0220">Diaminopimelate biosynthesis</keyword>
<dbReference type="Proteomes" id="UP000317544">
    <property type="component" value="Chromosome"/>
</dbReference>
<dbReference type="SMART" id="SM00859">
    <property type="entry name" value="Semialdhyde_dh"/>
    <property type="match status" value="1"/>
</dbReference>
<evidence type="ECO:0000256" key="15">
    <source>
        <dbReference type="ARBA" id="ARBA00047891"/>
    </source>
</evidence>
<keyword evidence="9" id="KW-0791">Threonine biosynthesis</keyword>
<dbReference type="GO" id="GO:0009089">
    <property type="term" value="P:lysine biosynthetic process via diaminopimelate"/>
    <property type="evidence" value="ECO:0007669"/>
    <property type="project" value="UniProtKB-UniRule"/>
</dbReference>
<evidence type="ECO:0000256" key="8">
    <source>
        <dbReference type="ARBA" id="ARBA00022605"/>
    </source>
</evidence>
<keyword evidence="14" id="KW-0486">Methionine biosynthesis</keyword>
<accession>A0A455TAI4</accession>